<reference evidence="1 2" key="1">
    <citation type="submission" date="2018-06" db="EMBL/GenBank/DDBJ databases">
        <authorList>
            <consortium name="Pathogen Informatics"/>
            <person name="Doyle S."/>
        </authorList>
    </citation>
    <scope>NUCLEOTIDE SEQUENCE [LARGE SCALE GENOMIC DNA]</scope>
    <source>
        <strain evidence="1 2">NCTC11685</strain>
    </source>
</reference>
<dbReference type="Proteomes" id="UP000254863">
    <property type="component" value="Unassembled WGS sequence"/>
</dbReference>
<proteinExistence type="predicted"/>
<comment type="caution">
    <text evidence="1">The sequence shown here is derived from an EMBL/GenBank/DDBJ whole genome shotgun (WGS) entry which is preliminary data.</text>
</comment>
<evidence type="ECO:0000313" key="1">
    <source>
        <dbReference type="EMBL" id="STW72649.1"/>
    </source>
</evidence>
<evidence type="ECO:0000313" key="2">
    <source>
        <dbReference type="Proteomes" id="UP000254863"/>
    </source>
</evidence>
<dbReference type="EMBL" id="UGMS01000002">
    <property type="protein sequence ID" value="STW72649.1"/>
    <property type="molecule type" value="Genomic_DNA"/>
</dbReference>
<sequence length="56" mass="6710">MGDNHFIASLQNEVMYAKDKSYNFNLYNNNWIIGKRIVFNFEIVDSVLPENFKFIF</sequence>
<organism evidence="1 2">
    <name type="scientific">Klebsiella michiganensis</name>
    <dbReference type="NCBI Taxonomy" id="1134687"/>
    <lineage>
        <taxon>Bacteria</taxon>
        <taxon>Pseudomonadati</taxon>
        <taxon>Pseudomonadota</taxon>
        <taxon>Gammaproteobacteria</taxon>
        <taxon>Enterobacterales</taxon>
        <taxon>Enterobacteriaceae</taxon>
        <taxon>Klebsiella/Raoultella group</taxon>
        <taxon>Klebsiella</taxon>
    </lineage>
</organism>
<gene>
    <name evidence="1" type="ORF">NCTC11685_05746</name>
</gene>
<protein>
    <submittedName>
        <fullName evidence="1">Uncharacterized protein</fullName>
    </submittedName>
</protein>
<accession>A0A7H4PJ72</accession>
<dbReference type="AlphaFoldDB" id="A0A7H4PJ72"/>
<name>A0A7H4PJ72_9ENTR</name>